<accession>A0ABU8ERA9</accession>
<keyword evidence="2" id="KW-1133">Transmembrane helix</keyword>
<dbReference type="Proteomes" id="UP001382455">
    <property type="component" value="Unassembled WGS sequence"/>
</dbReference>
<keyword evidence="2" id="KW-0472">Membrane</keyword>
<comment type="caution">
    <text evidence="3">The sequence shown here is derived from an EMBL/GenBank/DDBJ whole genome shotgun (WGS) entry which is preliminary data.</text>
</comment>
<evidence type="ECO:0000313" key="4">
    <source>
        <dbReference type="Proteomes" id="UP001382455"/>
    </source>
</evidence>
<evidence type="ECO:0000256" key="2">
    <source>
        <dbReference type="SAM" id="Phobius"/>
    </source>
</evidence>
<reference evidence="3 4" key="1">
    <citation type="submission" date="2023-12" db="EMBL/GenBank/DDBJ databases">
        <title>Friends and Foes: Symbiotic and Algicidal bacterial influence on Karenia brevis blooms.</title>
        <authorList>
            <person name="Fei C."/>
            <person name="Mohamed A.R."/>
            <person name="Booker A."/>
            <person name="Arshad M."/>
            <person name="Klass S."/>
            <person name="Ahn S."/>
            <person name="Gilbert P.M."/>
            <person name="Heil C.A."/>
            <person name="Martinez J.M."/>
            <person name="Amin S.A."/>
        </authorList>
    </citation>
    <scope>NUCLEOTIDE SEQUENCE [LARGE SCALE GENOMIC DNA]</scope>
    <source>
        <strain evidence="3 4">CE15</strain>
    </source>
</reference>
<gene>
    <name evidence="3" type="ORF">WAE96_06810</name>
</gene>
<keyword evidence="2" id="KW-0812">Transmembrane</keyword>
<name>A0ABU8ERA9_9GAMM</name>
<sequence>MKKQHGQSLVEVGILLAFVIAPLMLLLPYFSKVIEARHYNDMSARYIAFEKTVWLEEGKKNYSNSGQGRLAIKQTDVIKSEVPNRLFAKLSTPIDSRPVDSSQGWNSLDDGYASFKFTQAKSTKAHQSLFAAYNPNEENEAKHRFFEVKTTHEKPPGDITALLNGALSLLEIGGTEFNDKGFFKGQSELQIASHLLLEDEEGRNSMSSEAGREKKRESEFEIAMNSELYVLADGWNVGGPRHNIDQVKGLVPSNLFDNAVINTLRNFLSHVPIAKHLNSRSLKFGHVDIEELPLERYREDIPGDDTGNPGDGDDTDPDKDKDHVID</sequence>
<organism evidence="3 4">
    <name type="scientific">Pseudoalteromonas spongiae</name>
    <dbReference type="NCBI Taxonomy" id="298657"/>
    <lineage>
        <taxon>Bacteria</taxon>
        <taxon>Pseudomonadati</taxon>
        <taxon>Pseudomonadota</taxon>
        <taxon>Gammaproteobacteria</taxon>
        <taxon>Alteromonadales</taxon>
        <taxon>Pseudoalteromonadaceae</taxon>
        <taxon>Pseudoalteromonas</taxon>
    </lineage>
</organism>
<feature type="transmembrane region" description="Helical" evidence="2">
    <location>
        <begin position="12"/>
        <end position="30"/>
    </location>
</feature>
<evidence type="ECO:0000256" key="1">
    <source>
        <dbReference type="SAM" id="MobiDB-lite"/>
    </source>
</evidence>
<proteinExistence type="predicted"/>
<evidence type="ECO:0008006" key="5">
    <source>
        <dbReference type="Google" id="ProtNLM"/>
    </source>
</evidence>
<dbReference type="EMBL" id="JBAWKS010000001">
    <property type="protein sequence ID" value="MEI4549411.1"/>
    <property type="molecule type" value="Genomic_DNA"/>
</dbReference>
<keyword evidence="4" id="KW-1185">Reference proteome</keyword>
<dbReference type="RefSeq" id="WP_336434965.1">
    <property type="nucleotide sequence ID" value="NZ_JBAWKS010000001.1"/>
</dbReference>
<evidence type="ECO:0000313" key="3">
    <source>
        <dbReference type="EMBL" id="MEI4549411.1"/>
    </source>
</evidence>
<feature type="region of interest" description="Disordered" evidence="1">
    <location>
        <begin position="295"/>
        <end position="326"/>
    </location>
</feature>
<protein>
    <recommendedName>
        <fullName evidence="5">Pilus assembly protein</fullName>
    </recommendedName>
</protein>